<comment type="caution">
    <text evidence="2">The sequence shown here is derived from an EMBL/GenBank/DDBJ whole genome shotgun (WGS) entry which is preliminary data.</text>
</comment>
<name>A0AAI9HY84_PROST</name>
<proteinExistence type="predicted"/>
<dbReference type="EMBL" id="AAZDVE040000004">
    <property type="protein sequence ID" value="EMP9431917.1"/>
    <property type="molecule type" value="Genomic_DNA"/>
</dbReference>
<dbReference type="AlphaFoldDB" id="A0AAI9HY84"/>
<accession>A0AAI9HY84</accession>
<feature type="region of interest" description="Disordered" evidence="1">
    <location>
        <begin position="371"/>
        <end position="419"/>
    </location>
</feature>
<evidence type="ECO:0000256" key="1">
    <source>
        <dbReference type="SAM" id="MobiDB-lite"/>
    </source>
</evidence>
<protein>
    <submittedName>
        <fullName evidence="2">Uncharacterized protein</fullName>
    </submittedName>
</protein>
<evidence type="ECO:0000313" key="2">
    <source>
        <dbReference type="EMBL" id="EMP9431917.1"/>
    </source>
</evidence>
<sequence>MPHFDKQLFVNHTENYFRQQNQTIPPEAQYNLSKGLTAYFLITSVKNKGNSYINLLSHAQNYLKSDGRSQSKTAISHELMTASIQKILETQKPLDKIKRYQEYYSCSAKIEGKALTPEQSFIKHKRADASNPHNPFVQHQHFEKYNDRIHQLAYQYFVALKFKVLHNVNKLPPSLSHIFFEKLENSVVGNLAELVRKPNEALIQACLNIAAEQMRCPKLKQYDQSMKENGLNAESKTTLTYLFQISAPVDIENMLREDAQLAETSRKETGIQIFIGEDTLAGYIRKDPKKDTPLFTLFDPNVGIKTFNNLDTFLNSLITKAKTYSHQHGLSIDTLKYKKFYHIRPSVNQPQSFNRHATAFEPSAPPFPFEPSAPPFPFEPSAPPFPFEPSAPPIELVMRESNASHTPAPLPSYDSLFSS</sequence>
<reference evidence="2" key="1">
    <citation type="submission" date="2024-02" db="EMBL/GenBank/DDBJ databases">
        <authorList>
            <consortium name="Clinical and Environmental Microbiology Branch: Whole genome sequencing antimicrobial resistance pathogens in the healthcare setting"/>
        </authorList>
    </citation>
    <scope>NUCLEOTIDE SEQUENCE</scope>
    <source>
        <strain evidence="2">2020GO-00142</strain>
    </source>
</reference>
<feature type="compositionally biased region" description="Pro residues" evidence="1">
    <location>
        <begin position="371"/>
        <end position="392"/>
    </location>
</feature>
<gene>
    <name evidence="2" type="ORF">JRA39_000933</name>
</gene>
<organism evidence="2">
    <name type="scientific">Providencia stuartii</name>
    <dbReference type="NCBI Taxonomy" id="588"/>
    <lineage>
        <taxon>Bacteria</taxon>
        <taxon>Pseudomonadati</taxon>
        <taxon>Pseudomonadota</taxon>
        <taxon>Gammaproteobacteria</taxon>
        <taxon>Enterobacterales</taxon>
        <taxon>Morganellaceae</taxon>
        <taxon>Providencia</taxon>
    </lineage>
</organism>